<accession>A0ABW7XLF4</accession>
<protein>
    <submittedName>
        <fullName evidence="7">Molybdopterin oxidoreductase family protein</fullName>
    </submittedName>
</protein>
<dbReference type="Gene3D" id="2.40.40.20">
    <property type="match status" value="1"/>
</dbReference>
<dbReference type="InterPro" id="IPR006657">
    <property type="entry name" value="MoPterin_dinucl-bd_dom"/>
</dbReference>
<dbReference type="Proteomes" id="UP001611580">
    <property type="component" value="Unassembled WGS sequence"/>
</dbReference>
<proteinExistence type="predicted"/>
<keyword evidence="1" id="KW-0479">Metal-binding</keyword>
<keyword evidence="8" id="KW-1185">Reference proteome</keyword>
<evidence type="ECO:0000259" key="6">
    <source>
        <dbReference type="Pfam" id="PF01568"/>
    </source>
</evidence>
<dbReference type="RefSeq" id="WP_397405653.1">
    <property type="nucleotide sequence ID" value="NZ_JBIRYI010000009.1"/>
</dbReference>
<evidence type="ECO:0000313" key="8">
    <source>
        <dbReference type="Proteomes" id="UP001611580"/>
    </source>
</evidence>
<gene>
    <name evidence="7" type="ORF">ACH47X_15740</name>
</gene>
<feature type="domain" description="Molybdopterin oxidoreductase" evidence="5">
    <location>
        <begin position="55"/>
        <end position="525"/>
    </location>
</feature>
<dbReference type="InterPro" id="IPR050123">
    <property type="entry name" value="Prok_molybdopt-oxidoreductase"/>
</dbReference>
<evidence type="ECO:0000256" key="1">
    <source>
        <dbReference type="ARBA" id="ARBA00022723"/>
    </source>
</evidence>
<evidence type="ECO:0000259" key="5">
    <source>
        <dbReference type="Pfam" id="PF00384"/>
    </source>
</evidence>
<reference evidence="7 8" key="1">
    <citation type="submission" date="2024-10" db="EMBL/GenBank/DDBJ databases">
        <title>The Natural Products Discovery Center: Release of the First 8490 Sequenced Strains for Exploring Actinobacteria Biosynthetic Diversity.</title>
        <authorList>
            <person name="Kalkreuter E."/>
            <person name="Kautsar S.A."/>
            <person name="Yang D."/>
            <person name="Bader C.D."/>
            <person name="Teijaro C.N."/>
            <person name="Fluegel L."/>
            <person name="Davis C.M."/>
            <person name="Simpson J.R."/>
            <person name="Lauterbach L."/>
            <person name="Steele A.D."/>
            <person name="Gui C."/>
            <person name="Meng S."/>
            <person name="Li G."/>
            <person name="Viehrig K."/>
            <person name="Ye F."/>
            <person name="Su P."/>
            <person name="Kiefer A.F."/>
            <person name="Nichols A."/>
            <person name="Cepeda A.J."/>
            <person name="Yan W."/>
            <person name="Fan B."/>
            <person name="Jiang Y."/>
            <person name="Adhikari A."/>
            <person name="Zheng C.-J."/>
            <person name="Schuster L."/>
            <person name="Cowan T.M."/>
            <person name="Smanski M.J."/>
            <person name="Chevrette M.G."/>
            <person name="De Carvalho L.P.S."/>
            <person name="Shen B."/>
        </authorList>
    </citation>
    <scope>NUCLEOTIDE SEQUENCE [LARGE SCALE GENOMIC DNA]</scope>
    <source>
        <strain evidence="7 8">NPDC019481</strain>
    </source>
</reference>
<feature type="compositionally biased region" description="Polar residues" evidence="4">
    <location>
        <begin position="1"/>
        <end position="21"/>
    </location>
</feature>
<evidence type="ECO:0000313" key="7">
    <source>
        <dbReference type="EMBL" id="MFI2488365.1"/>
    </source>
</evidence>
<evidence type="ECO:0000256" key="2">
    <source>
        <dbReference type="ARBA" id="ARBA00023004"/>
    </source>
</evidence>
<evidence type="ECO:0000256" key="4">
    <source>
        <dbReference type="SAM" id="MobiDB-lite"/>
    </source>
</evidence>
<dbReference type="EMBL" id="JBIRYI010000009">
    <property type="protein sequence ID" value="MFI2488365.1"/>
    <property type="molecule type" value="Genomic_DNA"/>
</dbReference>
<dbReference type="InterPro" id="IPR006656">
    <property type="entry name" value="Mopterin_OxRdtase"/>
</dbReference>
<dbReference type="SUPFAM" id="SSF50692">
    <property type="entry name" value="ADC-like"/>
    <property type="match status" value="1"/>
</dbReference>
<feature type="region of interest" description="Disordered" evidence="4">
    <location>
        <begin position="754"/>
        <end position="784"/>
    </location>
</feature>
<dbReference type="Gene3D" id="3.40.228.10">
    <property type="entry name" value="Dimethylsulfoxide Reductase, domain 2"/>
    <property type="match status" value="1"/>
</dbReference>
<evidence type="ECO:0000256" key="3">
    <source>
        <dbReference type="ARBA" id="ARBA00023014"/>
    </source>
</evidence>
<dbReference type="PANTHER" id="PTHR43105">
    <property type="entry name" value="RESPIRATORY NITRATE REDUCTASE"/>
    <property type="match status" value="1"/>
</dbReference>
<dbReference type="Pfam" id="PF01568">
    <property type="entry name" value="Molydop_binding"/>
    <property type="match status" value="1"/>
</dbReference>
<dbReference type="PANTHER" id="PTHR43105:SF10">
    <property type="entry name" value="NADH-QUINONE OXIDOREDUCTASE SUBUNIT G"/>
    <property type="match status" value="1"/>
</dbReference>
<keyword evidence="3" id="KW-0411">Iron-sulfur</keyword>
<dbReference type="InterPro" id="IPR009010">
    <property type="entry name" value="Asp_de-COase-like_dom_sf"/>
</dbReference>
<keyword evidence="2" id="KW-0408">Iron</keyword>
<feature type="domain" description="Molybdopterin dinucleotide-binding" evidence="6">
    <location>
        <begin position="638"/>
        <end position="745"/>
    </location>
</feature>
<dbReference type="CDD" id="cd00508">
    <property type="entry name" value="MopB_CT_Fdh-Nap-like"/>
    <property type="match status" value="1"/>
</dbReference>
<feature type="region of interest" description="Disordered" evidence="4">
    <location>
        <begin position="1"/>
        <end position="39"/>
    </location>
</feature>
<name>A0ABW7XLF4_9MICO</name>
<organism evidence="7 8">
    <name type="scientific">Promicromonospora kroppenstedtii</name>
    <dbReference type="NCBI Taxonomy" id="440482"/>
    <lineage>
        <taxon>Bacteria</taxon>
        <taxon>Bacillati</taxon>
        <taxon>Actinomycetota</taxon>
        <taxon>Actinomycetes</taxon>
        <taxon>Micrococcales</taxon>
        <taxon>Promicromonosporaceae</taxon>
        <taxon>Promicromonospora</taxon>
    </lineage>
</organism>
<sequence>MSLTPRTASAASGTPVPSQASADAPEVQPRDFPTNRGGLCQKGWTSAAVLGAADRITTPLVRRSLLTGAGQPADPAADGRRADPLVPVSWETALDLVASRLATLAAESGPETVAVFGGGGLTNEKAYALGKFARTVLRTPNIDYNGRFCMASAAAGMNRSFGVDRGLPFPLADLGGAQAVLLLGSNVAETMPPAVQHLAGARAAGGLVVVDPRRSATARLAEDPAPAGGPGTAEGVHLAPVPGTDLAVLLGLLHVVLAEGLADQEYLEARTTGFDDVARSVAGWWPERVESVAGVPAADLRRVARLLAAAAPVHGGTGAYVLTGRGVEQSTQGTATVTAAINLALALGLPGRVGSGYGAITGQGNGQGGREHGQKADQLPGYRKIDDPAAREHVAAVWGVDPETLPGPGLPAVQLLRSLGAVGPDGARAPGRPRALLVHGSNLVVSAPNAGGVIDRLRSLDLLVVCDFVPSETALLADVVLPVTQWAEEEGTMTSLEGRVIRRRAAVRAPGEARSELWILAELARRLGAPETLAFPTDPAVVFDELARASAGGPADYSGLSHARLDADEAAGGPGLFWPVPAVSDPQLPGVTRGSGTTPHPGTPRLFLDRFATPDGRARMVPVDHVGPSDDVRPAAPFYLVTGRVLQHYQSGAQTHRVAELEKLVAEPYVELHPVLGFRIGVPDGARVRLTSARGRVEATARWTDAVRPDTVFMPFHWSGAGSVNQVTTDATDPISGMPEFKVCAVDVSMAPAEAEPVETRATPAAPGPDKLDQRGPVQKELST</sequence>
<dbReference type="Pfam" id="PF00384">
    <property type="entry name" value="Molybdopterin"/>
    <property type="match status" value="1"/>
</dbReference>
<comment type="caution">
    <text evidence="7">The sequence shown here is derived from an EMBL/GenBank/DDBJ whole genome shotgun (WGS) entry which is preliminary data.</text>
</comment>
<dbReference type="Gene3D" id="3.40.50.740">
    <property type="match status" value="1"/>
</dbReference>
<dbReference type="SUPFAM" id="SSF53706">
    <property type="entry name" value="Formate dehydrogenase/DMSO reductase, domains 1-3"/>
    <property type="match status" value="1"/>
</dbReference>